<dbReference type="PATRIC" id="fig|1618474.3.peg.928"/>
<feature type="transmembrane region" description="Helical" evidence="2">
    <location>
        <begin position="9"/>
        <end position="30"/>
    </location>
</feature>
<dbReference type="EMBL" id="LCAN01000034">
    <property type="protein sequence ID" value="KKR91619.1"/>
    <property type="molecule type" value="Genomic_DNA"/>
</dbReference>
<accession>A0A0G0US93</accession>
<feature type="region of interest" description="Disordered" evidence="1">
    <location>
        <begin position="52"/>
        <end position="86"/>
    </location>
</feature>
<sequence>MQRFSIRLLYLYLFSFVGLLITVIGLIRLVELGMKVYIFQGADQYSYYSAPVSKEPGTENFSPEELKQREEEQKKQQEEENTRNRQREFSGAISMILVGIPLYLYHWKTIQKENKV</sequence>
<dbReference type="Proteomes" id="UP000034961">
    <property type="component" value="Unassembled WGS sequence"/>
</dbReference>
<keyword evidence="2" id="KW-1133">Transmembrane helix</keyword>
<evidence type="ECO:0008006" key="5">
    <source>
        <dbReference type="Google" id="ProtNLM"/>
    </source>
</evidence>
<evidence type="ECO:0000256" key="2">
    <source>
        <dbReference type="SAM" id="Phobius"/>
    </source>
</evidence>
<feature type="transmembrane region" description="Helical" evidence="2">
    <location>
        <begin position="89"/>
        <end position="107"/>
    </location>
</feature>
<name>A0A0G0US93_9BACT</name>
<protein>
    <recommendedName>
        <fullName evidence="5">DUF5671 domain-containing protein</fullName>
    </recommendedName>
</protein>
<keyword evidence="2" id="KW-0812">Transmembrane</keyword>
<comment type="caution">
    <text evidence="3">The sequence shown here is derived from an EMBL/GenBank/DDBJ whole genome shotgun (WGS) entry which is preliminary data.</text>
</comment>
<organism evidence="3 4">
    <name type="scientific">Candidatus Roizmanbacteria bacterium GW2011_GWA1_41_13</name>
    <dbReference type="NCBI Taxonomy" id="1618474"/>
    <lineage>
        <taxon>Bacteria</taxon>
        <taxon>Candidatus Roizmaniibacteriota</taxon>
    </lineage>
</organism>
<feature type="compositionally biased region" description="Basic and acidic residues" evidence="1">
    <location>
        <begin position="64"/>
        <end position="86"/>
    </location>
</feature>
<evidence type="ECO:0000313" key="3">
    <source>
        <dbReference type="EMBL" id="KKR91619.1"/>
    </source>
</evidence>
<proteinExistence type="predicted"/>
<dbReference type="AlphaFoldDB" id="A0A0G0US93"/>
<keyword evidence="2" id="KW-0472">Membrane</keyword>
<evidence type="ECO:0000256" key="1">
    <source>
        <dbReference type="SAM" id="MobiDB-lite"/>
    </source>
</evidence>
<evidence type="ECO:0000313" key="4">
    <source>
        <dbReference type="Proteomes" id="UP000034961"/>
    </source>
</evidence>
<gene>
    <name evidence="3" type="ORF">UU41_C0034G0003</name>
</gene>
<reference evidence="3 4" key="1">
    <citation type="journal article" date="2015" name="Nature">
        <title>rRNA introns, odd ribosomes, and small enigmatic genomes across a large radiation of phyla.</title>
        <authorList>
            <person name="Brown C.T."/>
            <person name="Hug L.A."/>
            <person name="Thomas B.C."/>
            <person name="Sharon I."/>
            <person name="Castelle C.J."/>
            <person name="Singh A."/>
            <person name="Wilkins M.J."/>
            <person name="Williams K.H."/>
            <person name="Banfield J.F."/>
        </authorList>
    </citation>
    <scope>NUCLEOTIDE SEQUENCE [LARGE SCALE GENOMIC DNA]</scope>
</reference>